<keyword evidence="1" id="KW-0472">Membrane</keyword>
<dbReference type="Proteomes" id="UP000228964">
    <property type="component" value="Unassembled WGS sequence"/>
</dbReference>
<keyword evidence="1" id="KW-1133">Transmembrane helix</keyword>
<dbReference type="InterPro" id="IPR012902">
    <property type="entry name" value="N_methyl_site"/>
</dbReference>
<comment type="caution">
    <text evidence="2">The sequence shown here is derived from an EMBL/GenBank/DDBJ whole genome shotgun (WGS) entry which is preliminary data.</text>
</comment>
<evidence type="ECO:0000256" key="1">
    <source>
        <dbReference type="SAM" id="Phobius"/>
    </source>
</evidence>
<dbReference type="NCBIfam" id="TIGR02532">
    <property type="entry name" value="IV_pilin_GFxxxE"/>
    <property type="match status" value="1"/>
</dbReference>
<organism evidence="2 3">
    <name type="scientific">Candidatus Falkowbacteria bacterium CG10_big_fil_rev_8_21_14_0_10_38_22</name>
    <dbReference type="NCBI Taxonomy" id="1974564"/>
    <lineage>
        <taxon>Bacteria</taxon>
        <taxon>Candidatus Falkowiibacteriota</taxon>
    </lineage>
</organism>
<evidence type="ECO:0008006" key="4">
    <source>
        <dbReference type="Google" id="ProtNLM"/>
    </source>
</evidence>
<dbReference type="EMBL" id="PFAO01000020">
    <property type="protein sequence ID" value="PIT95503.1"/>
    <property type="molecule type" value="Genomic_DNA"/>
</dbReference>
<proteinExistence type="predicted"/>
<dbReference type="AlphaFoldDB" id="A0A2M6WRV3"/>
<reference evidence="3" key="1">
    <citation type="submission" date="2017-09" db="EMBL/GenBank/DDBJ databases">
        <title>Depth-based differentiation of microbial function through sediment-hosted aquifers and enrichment of novel symbionts in the deep terrestrial subsurface.</title>
        <authorList>
            <person name="Probst A.J."/>
            <person name="Ladd B."/>
            <person name="Jarett J.K."/>
            <person name="Geller-Mcgrath D.E."/>
            <person name="Sieber C.M.K."/>
            <person name="Emerson J.B."/>
            <person name="Anantharaman K."/>
            <person name="Thomas B.C."/>
            <person name="Malmstrom R."/>
            <person name="Stieglmeier M."/>
            <person name="Klingl A."/>
            <person name="Woyke T."/>
            <person name="Ryan C.M."/>
            <person name="Banfield J.F."/>
        </authorList>
    </citation>
    <scope>NUCLEOTIDE SEQUENCE [LARGE SCALE GENOMIC DNA]</scope>
</reference>
<evidence type="ECO:0000313" key="2">
    <source>
        <dbReference type="EMBL" id="PIT95503.1"/>
    </source>
</evidence>
<keyword evidence="1" id="KW-0812">Transmembrane</keyword>
<evidence type="ECO:0000313" key="3">
    <source>
        <dbReference type="Proteomes" id="UP000228964"/>
    </source>
</evidence>
<sequence>MTKRKPTRQNGFTMLEIIVSLALFVIVIILVSSIYLLAQKSYNKSSDLAELTQNARVCLDRLSRELRQSVNIVTALPPTDSDPENPPAEEIFFQDGHNISQITYLRYYLDGTNLMREHKAYYFASEPTVYVTYNTTDQYGNSPDKKILENRIIGEYFSQLKFWDNSGSISIAIELNKGSNNFKIRTSVYPRN</sequence>
<feature type="transmembrane region" description="Helical" evidence="1">
    <location>
        <begin position="12"/>
        <end position="38"/>
    </location>
</feature>
<gene>
    <name evidence="2" type="ORF">COT96_00880</name>
</gene>
<dbReference type="Pfam" id="PF07963">
    <property type="entry name" value="N_methyl"/>
    <property type="match status" value="1"/>
</dbReference>
<name>A0A2M6WRV3_9BACT</name>
<accession>A0A2M6WRV3</accession>
<protein>
    <recommendedName>
        <fullName evidence="4">Type II secretion system protein J</fullName>
    </recommendedName>
</protein>